<dbReference type="Pfam" id="PF06429">
    <property type="entry name" value="Flg_bbr_C"/>
    <property type="match status" value="1"/>
</dbReference>
<dbReference type="GO" id="GO:0071978">
    <property type="term" value="P:bacterial-type flagellum-dependent swarming motility"/>
    <property type="evidence" value="ECO:0007669"/>
    <property type="project" value="TreeGrafter"/>
</dbReference>
<keyword evidence="6" id="KW-1185">Reference proteome</keyword>
<evidence type="ECO:0000313" key="5">
    <source>
        <dbReference type="EMBL" id="MBB6638118.1"/>
    </source>
</evidence>
<dbReference type="InterPro" id="IPR037925">
    <property type="entry name" value="FlgE/F/G-like"/>
</dbReference>
<feature type="domain" description="Flagellar hook protein FlgE/F/G-like D1" evidence="4">
    <location>
        <begin position="124"/>
        <end position="185"/>
    </location>
</feature>
<feature type="domain" description="Flagellar basal-body/hook protein C-terminal" evidence="3">
    <location>
        <begin position="238"/>
        <end position="282"/>
    </location>
</feature>
<reference evidence="5 6" key="1">
    <citation type="submission" date="2020-08" db="EMBL/GenBank/DDBJ databases">
        <title>Cohnella phylogeny.</title>
        <authorList>
            <person name="Dunlap C."/>
        </authorList>
    </citation>
    <scope>NUCLEOTIDE SEQUENCE [LARGE SCALE GENOMIC DNA]</scope>
    <source>
        <strain evidence="5 6">DSM 25241</strain>
    </source>
</reference>
<dbReference type="Pfam" id="PF22692">
    <property type="entry name" value="LlgE_F_G_D1"/>
    <property type="match status" value="1"/>
</dbReference>
<name>A0A841T764_9BACL</name>
<dbReference type="PANTHER" id="PTHR30435">
    <property type="entry name" value="FLAGELLAR PROTEIN"/>
    <property type="match status" value="1"/>
</dbReference>
<evidence type="ECO:0000259" key="4">
    <source>
        <dbReference type="Pfam" id="PF22692"/>
    </source>
</evidence>
<dbReference type="InterPro" id="IPR010930">
    <property type="entry name" value="Flg_bb/hook_C_dom"/>
</dbReference>
<dbReference type="Proteomes" id="UP000535838">
    <property type="component" value="Unassembled WGS sequence"/>
</dbReference>
<evidence type="ECO:0000259" key="2">
    <source>
        <dbReference type="Pfam" id="PF00460"/>
    </source>
</evidence>
<dbReference type="GO" id="GO:0009288">
    <property type="term" value="C:bacterial-type flagellum"/>
    <property type="evidence" value="ECO:0007669"/>
    <property type="project" value="TreeGrafter"/>
</dbReference>
<dbReference type="Pfam" id="PF00460">
    <property type="entry name" value="Flg_bb_rod"/>
    <property type="match status" value="1"/>
</dbReference>
<accession>A0A841T764</accession>
<dbReference type="SUPFAM" id="SSF117143">
    <property type="entry name" value="Flagellar hook protein flgE"/>
    <property type="match status" value="1"/>
</dbReference>
<dbReference type="InterPro" id="IPR019776">
    <property type="entry name" value="Flagellar_basal_body_rod_CS"/>
</dbReference>
<protein>
    <submittedName>
        <fullName evidence="5">Flagellar hook-basal body protein</fullName>
    </submittedName>
</protein>
<dbReference type="EMBL" id="JACJVQ010000028">
    <property type="protein sequence ID" value="MBB6638118.1"/>
    <property type="molecule type" value="Genomic_DNA"/>
</dbReference>
<dbReference type="AlphaFoldDB" id="A0A841T764"/>
<dbReference type="PROSITE" id="PS00588">
    <property type="entry name" value="FLAGELLA_BB_ROD"/>
    <property type="match status" value="1"/>
</dbReference>
<sequence>MLRGLYTAASGMIAQQRRHDTVTNNIANLNTPGYKGTSSVNRAFPEMLIAAMGGKDSSAEGTIGKLNTGVFAEENLLGLLQGDMMETDRSQDLALISDILVDGSTFDASGKYVDADGNVSYQPQAFFTVRTADGEVRYTRNGSFQTTADGTLVSSEGMAVLGTNGQPINVRGSWDNVTVGSDGTLYDRTTNEPLGQQLYLTKVANPNLLIREGNGLFRYEGQPNGIEQVQAGDRVSIQQGFLERSNVDSAQSAVDLMAALRAYSANQQIVKFYDQSLQKAVNEVGKV</sequence>
<comment type="caution">
    <text evidence="5">The sequence shown here is derived from an EMBL/GenBank/DDBJ whole genome shotgun (WGS) entry which is preliminary data.</text>
</comment>
<evidence type="ECO:0000256" key="1">
    <source>
        <dbReference type="ARBA" id="ARBA00009677"/>
    </source>
</evidence>
<dbReference type="RefSeq" id="WP_185123322.1">
    <property type="nucleotide sequence ID" value="NZ_JACJVQ010000028.1"/>
</dbReference>
<gene>
    <name evidence="5" type="ORF">H7B67_28645</name>
</gene>
<evidence type="ECO:0000313" key="6">
    <source>
        <dbReference type="Proteomes" id="UP000535838"/>
    </source>
</evidence>
<evidence type="ECO:0000259" key="3">
    <source>
        <dbReference type="Pfam" id="PF06429"/>
    </source>
</evidence>
<organism evidence="5 6">
    <name type="scientific">Cohnella thailandensis</name>
    <dbReference type="NCBI Taxonomy" id="557557"/>
    <lineage>
        <taxon>Bacteria</taxon>
        <taxon>Bacillati</taxon>
        <taxon>Bacillota</taxon>
        <taxon>Bacilli</taxon>
        <taxon>Bacillales</taxon>
        <taxon>Paenibacillaceae</taxon>
        <taxon>Cohnella</taxon>
    </lineage>
</organism>
<keyword evidence="5" id="KW-0966">Cell projection</keyword>
<dbReference type="InterPro" id="IPR053967">
    <property type="entry name" value="LlgE_F_G-like_D1"/>
</dbReference>
<dbReference type="InterPro" id="IPR001444">
    <property type="entry name" value="Flag_bb_rod_N"/>
</dbReference>
<dbReference type="PANTHER" id="PTHR30435:SF19">
    <property type="entry name" value="FLAGELLAR BASAL-BODY ROD PROTEIN FLGG"/>
    <property type="match status" value="1"/>
</dbReference>
<keyword evidence="5" id="KW-0969">Cilium</keyword>
<feature type="domain" description="Flagellar basal body rod protein N-terminal" evidence="2">
    <location>
        <begin position="5"/>
        <end position="35"/>
    </location>
</feature>
<comment type="similarity">
    <text evidence="1">Belongs to the flagella basal body rod proteins family.</text>
</comment>
<keyword evidence="5" id="KW-0282">Flagellum</keyword>
<proteinExistence type="inferred from homology"/>